<dbReference type="GeneID" id="117576357"/>
<feature type="compositionally biased region" description="Polar residues" evidence="1">
    <location>
        <begin position="271"/>
        <end position="289"/>
    </location>
</feature>
<gene>
    <name evidence="3" type="primary">LOC117576357</name>
</gene>
<feature type="compositionally biased region" description="Basic and acidic residues" evidence="1">
    <location>
        <begin position="1264"/>
        <end position="1273"/>
    </location>
</feature>
<feature type="compositionally biased region" description="Basic residues" evidence="1">
    <location>
        <begin position="638"/>
        <end position="648"/>
    </location>
</feature>
<feature type="compositionally biased region" description="Basic residues" evidence="1">
    <location>
        <begin position="145"/>
        <end position="154"/>
    </location>
</feature>
<feature type="compositionally biased region" description="Polar residues" evidence="1">
    <location>
        <begin position="623"/>
        <end position="632"/>
    </location>
</feature>
<feature type="compositionally biased region" description="Polar residues" evidence="1">
    <location>
        <begin position="1275"/>
        <end position="1284"/>
    </location>
</feature>
<organism evidence="2 3">
    <name type="scientific">Drosophila albomicans</name>
    <name type="common">Fruit fly</name>
    <dbReference type="NCBI Taxonomy" id="7291"/>
    <lineage>
        <taxon>Eukaryota</taxon>
        <taxon>Metazoa</taxon>
        <taxon>Ecdysozoa</taxon>
        <taxon>Arthropoda</taxon>
        <taxon>Hexapoda</taxon>
        <taxon>Insecta</taxon>
        <taxon>Pterygota</taxon>
        <taxon>Neoptera</taxon>
        <taxon>Endopterygota</taxon>
        <taxon>Diptera</taxon>
        <taxon>Brachycera</taxon>
        <taxon>Muscomorpha</taxon>
        <taxon>Ephydroidea</taxon>
        <taxon>Drosophilidae</taxon>
        <taxon>Drosophila</taxon>
    </lineage>
</organism>
<feature type="region of interest" description="Disordered" evidence="1">
    <location>
        <begin position="368"/>
        <end position="404"/>
    </location>
</feature>
<feature type="compositionally biased region" description="Low complexity" evidence="1">
    <location>
        <begin position="430"/>
        <end position="441"/>
    </location>
</feature>
<protein>
    <submittedName>
        <fullName evidence="3">Uncharacterized protein LOC117576357</fullName>
    </submittedName>
</protein>
<feature type="region of interest" description="Disordered" evidence="1">
    <location>
        <begin position="430"/>
        <end position="486"/>
    </location>
</feature>
<feature type="compositionally biased region" description="Polar residues" evidence="1">
    <location>
        <begin position="574"/>
        <end position="588"/>
    </location>
</feature>
<feature type="compositionally biased region" description="Polar residues" evidence="1">
    <location>
        <begin position="1055"/>
        <end position="1070"/>
    </location>
</feature>
<feature type="compositionally biased region" description="Basic and acidic residues" evidence="1">
    <location>
        <begin position="773"/>
        <end position="785"/>
    </location>
</feature>
<feature type="compositionally biased region" description="Basic residues" evidence="1">
    <location>
        <begin position="1100"/>
        <end position="1109"/>
    </location>
</feature>
<feature type="compositionally biased region" description="Polar residues" evidence="1">
    <location>
        <begin position="1251"/>
        <end position="1261"/>
    </location>
</feature>
<feature type="region of interest" description="Disordered" evidence="1">
    <location>
        <begin position="1051"/>
        <end position="1167"/>
    </location>
</feature>
<feature type="region of interest" description="Disordered" evidence="1">
    <location>
        <begin position="905"/>
        <end position="962"/>
    </location>
</feature>
<dbReference type="OrthoDB" id="7872933at2759"/>
<dbReference type="RefSeq" id="XP_034116935.2">
    <property type="nucleotide sequence ID" value="XM_034261044.2"/>
</dbReference>
<feature type="region of interest" description="Disordered" evidence="1">
    <location>
        <begin position="545"/>
        <end position="799"/>
    </location>
</feature>
<feature type="region of interest" description="Disordered" evidence="1">
    <location>
        <begin position="980"/>
        <end position="1019"/>
    </location>
</feature>
<evidence type="ECO:0000313" key="3">
    <source>
        <dbReference type="RefSeq" id="XP_034116935.2"/>
    </source>
</evidence>
<evidence type="ECO:0000313" key="2">
    <source>
        <dbReference type="Proteomes" id="UP000515160"/>
    </source>
</evidence>
<accession>A0A6P8Y081</accession>
<dbReference type="Proteomes" id="UP000515160">
    <property type="component" value="Chromosome 2R"/>
</dbReference>
<feature type="compositionally biased region" description="Basic and acidic residues" evidence="1">
    <location>
        <begin position="155"/>
        <end position="170"/>
    </location>
</feature>
<keyword evidence="2" id="KW-1185">Reference proteome</keyword>
<feature type="region of interest" description="Disordered" evidence="1">
    <location>
        <begin position="261"/>
        <end position="299"/>
    </location>
</feature>
<evidence type="ECO:0000256" key="1">
    <source>
        <dbReference type="SAM" id="MobiDB-lite"/>
    </source>
</evidence>
<name>A0A6P8Y081_DROAB</name>
<feature type="compositionally biased region" description="Low complexity" evidence="1">
    <location>
        <begin position="119"/>
        <end position="128"/>
    </location>
</feature>
<feature type="region of interest" description="Disordered" evidence="1">
    <location>
        <begin position="1218"/>
        <end position="1303"/>
    </location>
</feature>
<feature type="compositionally biased region" description="Basic and acidic residues" evidence="1">
    <location>
        <begin position="1130"/>
        <end position="1139"/>
    </location>
</feature>
<feature type="compositionally biased region" description="Polar residues" evidence="1">
    <location>
        <begin position="171"/>
        <end position="185"/>
    </location>
</feature>
<feature type="region of interest" description="Disordered" evidence="1">
    <location>
        <begin position="109"/>
        <end position="185"/>
    </location>
</feature>
<feature type="compositionally biased region" description="Polar residues" evidence="1">
    <location>
        <begin position="1224"/>
        <end position="1239"/>
    </location>
</feature>
<proteinExistence type="predicted"/>
<reference evidence="3" key="1">
    <citation type="submission" date="2025-08" db="UniProtKB">
        <authorList>
            <consortium name="RefSeq"/>
        </authorList>
    </citation>
    <scope>IDENTIFICATION</scope>
    <source>
        <strain evidence="3">15112-1751.03</strain>
        <tissue evidence="3">Whole Adult</tissue>
    </source>
</reference>
<feature type="compositionally biased region" description="Polar residues" evidence="1">
    <location>
        <begin position="1004"/>
        <end position="1015"/>
    </location>
</feature>
<sequence length="1479" mass="166538">MAKLSDNTMRELDDILNESASYGDRLNEFLKLKTTNKPQNGNTPFVLGGPNYSFNMGDLDVDMVKLSPKPQPKDAEQNSKEIKKNALRDSTNNANAAILQSPPVVEAPASPLFSENAQPSRSLSNSPRRNLRRSGGIPGSDRLRRVAIQRRSRSCGRDLLKEFNDAEPRTSKTQQQEETSSESNTLTFIPAISSTPAIDAQAKNSTAASAVAVATEQEEQVGASFKYSQRREEVLLSSTSQRFANANNGTVQRTYSVEMGPEPGQLLLSPSRKNSNSRLHLSPSHSVHNASHRLSNRTYAPSPARAEILAPDTPPRVLAHSLRESEFTVPETQPQDGIQQQVLQTMTNSPKAAPFVVIPLACLSPKTQNSIKDQQQSAATSSSPGAALSAAVPKVASRSMQTSDNSRNMKYLNALLTDDDSDDQRELNSLLPLNLAPPGGNTTRQSRLRKRGQRAKSPNMLLDLQTSRTQRQKPLKKSVLNKPSKRPINGEEFAEELARMSNYEILDLRKRNSLGKLNPLNGRRQNPKEQQIIEEHIKWELMRRDRDNVSPKKSLSKVPLPTASPCAKSPIPKSLTTAISKPTMNPSFRMSPAAAPAGFRDRSMRERRRLRRESEENALGNDSLDSSPENAYQQISKQQRKRIRRRKSSVSEDEILAICTPPAQFRRSKHKQKEEPSTTSLAEPPSDFRRSKSIVQLPDSPTQLGKSKSRHTEESNKTVVAEPPPDFRYRSSQGIEDDHSDEDALPQPTAQLRKSRHLEQLETNETVLPEPPEQFRKSKSRHVEQEPEGVSNTSPLQESRIYRSRLRIRDNESPPLEQSVQLRKSRHLEQLDIIQFNETVISENPQQMRKSKSRRFEQLDIVESTGHCEHSKITHFEMHTEEVSALPEPPEEFKRHKSRLRIEDNDSDEAAPPMPASPVQLQKAKSNDKKKNHISIQRIEDDDSDEAAMPDPPAQLQKSKAKHLEQNNIVESYETVLADPPEQFKKSKSRQRHVTIVEPDTSDMENTQPQLQRSMTRQEEQLVVPKSNIDELEMPSLQCVDEVRLNDVDTGPETIINSPPKTFNNNTSHISSREEVMPPSLPIETDLDEMPSTSNNTSSNRRRGKKKKASNNDVKIKKNEAAVSRAKKSRREEAKKELDNLAINLPNRTLPPSEHDDDQNTTGVRKSKRGHIPLCNTWVHTVDDPFFFLYKKPYQRKVYPLPPKPKKKLQINNTDLFVDKPPLASSTPSNEATNVTSSDTKADKQNRNRKQLTGITLSSIAEQPEERSMEFMRQEQLQEQPIETKTSKRGRPKKNDPISSKDIVTPKTLVSSATQTDFEPALECHPTVQSTNSSQNDGFPLNWLRNLNDQPIPKDNSTHQEFKSMKISRASNLQYSKISGLDYAFYGGSDNTIGFIRFQPFQVRGINKAKSKLQFVVFYGEFEIETNDLETKTDPKKSELLPTRDTISAGDFLLIKIGTQYNIKNCLDAEGVLLINRCS</sequence>
<feature type="compositionally biased region" description="Polar residues" evidence="1">
    <location>
        <begin position="368"/>
        <end position="384"/>
    </location>
</feature>